<dbReference type="AlphaFoldDB" id="A0A7X4HEW2"/>
<dbReference type="GO" id="GO:0006508">
    <property type="term" value="P:proteolysis"/>
    <property type="evidence" value="ECO:0007669"/>
    <property type="project" value="UniProtKB-KW"/>
</dbReference>
<gene>
    <name evidence="7" type="ORF">GTP77_17490</name>
</gene>
<evidence type="ECO:0000313" key="7">
    <source>
        <dbReference type="EMBL" id="MYN09122.1"/>
    </source>
</evidence>
<feature type="domain" description="Peptidase M20 dimerisation" evidence="6">
    <location>
        <begin position="248"/>
        <end position="393"/>
    </location>
</feature>
<accession>A0A7X4HEW2</accession>
<dbReference type="GO" id="GO:0008233">
    <property type="term" value="F:peptidase activity"/>
    <property type="evidence" value="ECO:0007669"/>
    <property type="project" value="UniProtKB-KW"/>
</dbReference>
<dbReference type="Pfam" id="PF01546">
    <property type="entry name" value="Peptidase_M20"/>
    <property type="match status" value="1"/>
</dbReference>
<evidence type="ECO:0000313" key="8">
    <source>
        <dbReference type="Proteomes" id="UP000450676"/>
    </source>
</evidence>
<keyword evidence="2" id="KW-0645">Protease</keyword>
<dbReference type="PANTHER" id="PTHR45962">
    <property type="entry name" value="N-FATTY-ACYL-AMINO ACID SYNTHASE/HYDROLASE PM20D1"/>
    <property type="match status" value="1"/>
</dbReference>
<dbReference type="Pfam" id="PF07687">
    <property type="entry name" value="M20_dimer"/>
    <property type="match status" value="1"/>
</dbReference>
<keyword evidence="5" id="KW-0862">Zinc</keyword>
<keyword evidence="3" id="KW-0479">Metal-binding</keyword>
<name>A0A7X4HEW2_9BURK</name>
<dbReference type="Gene3D" id="1.10.150.900">
    <property type="match status" value="1"/>
</dbReference>
<dbReference type="FunFam" id="3.40.630.10:FF:000027">
    <property type="entry name" value="N-fatty-acyl-amino acid synthase/hydrolase PM20D1"/>
    <property type="match status" value="1"/>
</dbReference>
<evidence type="ECO:0000256" key="1">
    <source>
        <dbReference type="ARBA" id="ARBA00006247"/>
    </source>
</evidence>
<evidence type="ECO:0000256" key="5">
    <source>
        <dbReference type="ARBA" id="ARBA00022833"/>
    </source>
</evidence>
<sequence>MRNKLKLLWAVLAGVAVLLLLLIMAMLVNVLRVPSLPPVGKVTAAAPADLAAASERLAAAVRIATVSGGEGSEGGEAAVNRFPELHRLLETSFPRTHAQLRREVVDGSSLLYTWQGSDPSLQPVLLTAHMDVVPVEPGTEDKWRHAPFAGDIADGYVWGRGTLDMKHAVMATFEGVEHLLAAGFRPKRTILLAFGHDEELGGHHGAARIADLLEQRKVRARFSLDEGSLIVDGLVPGMARPVAPIGLSEKGYVSLQLTATAAGGHSSMPPPYTAVGRVSRAVARLEEQPMAASLDGPGGAGLLALAPALPFSMRAGLANSWLLEPVLVRQLAASNTTNAMIRTTTAPTMISGGVKDNVLPADAKAVVNFRLAPGDTVAKVQAHVVQAIADPLVKVAVDGATATEASPVADRNGPGYQLISAALATVAPEALVTPGLVVAGTDSRHYSRVSDAAYRFLPVRMTPPDIARIHGTDERISIANYGELIAFYQSLMRLSAK</sequence>
<keyword evidence="8" id="KW-1185">Reference proteome</keyword>
<dbReference type="RefSeq" id="WP_161073434.1">
    <property type="nucleotide sequence ID" value="NZ_WWCU01000020.1"/>
</dbReference>
<dbReference type="InterPro" id="IPR047177">
    <property type="entry name" value="Pept_M20A"/>
</dbReference>
<organism evidence="7 8">
    <name type="scientific">Pseudoduganella aquatica</name>
    <dbReference type="NCBI Taxonomy" id="2660641"/>
    <lineage>
        <taxon>Bacteria</taxon>
        <taxon>Pseudomonadati</taxon>
        <taxon>Pseudomonadota</taxon>
        <taxon>Betaproteobacteria</taxon>
        <taxon>Burkholderiales</taxon>
        <taxon>Oxalobacteraceae</taxon>
        <taxon>Telluria group</taxon>
        <taxon>Pseudoduganella</taxon>
    </lineage>
</organism>
<dbReference type="Proteomes" id="UP000450676">
    <property type="component" value="Unassembled WGS sequence"/>
</dbReference>
<dbReference type="Gene3D" id="3.30.70.360">
    <property type="match status" value="1"/>
</dbReference>
<dbReference type="SUPFAM" id="SSF55031">
    <property type="entry name" value="Bacterial exopeptidase dimerisation domain"/>
    <property type="match status" value="1"/>
</dbReference>
<dbReference type="PANTHER" id="PTHR45962:SF1">
    <property type="entry name" value="N-FATTY-ACYL-AMINO ACID SYNTHASE_HYDROLASE PM20D1"/>
    <property type="match status" value="1"/>
</dbReference>
<dbReference type="SUPFAM" id="SSF53187">
    <property type="entry name" value="Zn-dependent exopeptidases"/>
    <property type="match status" value="1"/>
</dbReference>
<dbReference type="PROSITE" id="PS00758">
    <property type="entry name" value="ARGE_DAPE_CPG2_1"/>
    <property type="match status" value="1"/>
</dbReference>
<dbReference type="EMBL" id="WWCU01000020">
    <property type="protein sequence ID" value="MYN09122.1"/>
    <property type="molecule type" value="Genomic_DNA"/>
</dbReference>
<keyword evidence="4" id="KW-0378">Hydrolase</keyword>
<proteinExistence type="inferred from homology"/>
<evidence type="ECO:0000259" key="6">
    <source>
        <dbReference type="Pfam" id="PF07687"/>
    </source>
</evidence>
<dbReference type="Gene3D" id="3.40.630.10">
    <property type="entry name" value="Zn peptidases"/>
    <property type="match status" value="1"/>
</dbReference>
<comment type="similarity">
    <text evidence="1">Belongs to the peptidase M20A family.</text>
</comment>
<dbReference type="GO" id="GO:0046872">
    <property type="term" value="F:metal ion binding"/>
    <property type="evidence" value="ECO:0007669"/>
    <property type="project" value="UniProtKB-KW"/>
</dbReference>
<dbReference type="InterPro" id="IPR036264">
    <property type="entry name" value="Bact_exopeptidase_dim_dom"/>
</dbReference>
<comment type="caution">
    <text evidence="7">The sequence shown here is derived from an EMBL/GenBank/DDBJ whole genome shotgun (WGS) entry which is preliminary data.</text>
</comment>
<evidence type="ECO:0000256" key="3">
    <source>
        <dbReference type="ARBA" id="ARBA00022723"/>
    </source>
</evidence>
<dbReference type="NCBIfam" id="NF006113">
    <property type="entry name" value="PRK08262.1-4"/>
    <property type="match status" value="1"/>
</dbReference>
<evidence type="ECO:0000256" key="2">
    <source>
        <dbReference type="ARBA" id="ARBA00022670"/>
    </source>
</evidence>
<evidence type="ECO:0000256" key="4">
    <source>
        <dbReference type="ARBA" id="ARBA00022801"/>
    </source>
</evidence>
<protein>
    <submittedName>
        <fullName evidence="7">M20 family peptidase</fullName>
    </submittedName>
</protein>
<reference evidence="7 8" key="1">
    <citation type="submission" date="2019-12" db="EMBL/GenBank/DDBJ databases">
        <title>Novel species isolated from a subtropical stream in China.</title>
        <authorList>
            <person name="Lu H."/>
        </authorList>
    </citation>
    <scope>NUCLEOTIDE SEQUENCE [LARGE SCALE GENOMIC DNA]</scope>
    <source>
        <strain evidence="7 8">FT127W</strain>
    </source>
</reference>
<dbReference type="InterPro" id="IPR002933">
    <property type="entry name" value="Peptidase_M20"/>
</dbReference>
<dbReference type="InterPro" id="IPR001261">
    <property type="entry name" value="ArgE/DapE_CS"/>
</dbReference>
<dbReference type="InterPro" id="IPR011650">
    <property type="entry name" value="Peptidase_M20_dimer"/>
</dbReference>